<dbReference type="Gene3D" id="3.40.50.150">
    <property type="entry name" value="Vaccinia Virus protein VP39"/>
    <property type="match status" value="1"/>
</dbReference>
<reference evidence="1" key="1">
    <citation type="submission" date="2020-12" db="EMBL/GenBank/DDBJ databases">
        <authorList>
            <person name="Iha C."/>
        </authorList>
    </citation>
    <scope>NUCLEOTIDE SEQUENCE</scope>
</reference>
<dbReference type="Pfam" id="PF10294">
    <property type="entry name" value="Methyltransf_16"/>
    <property type="match status" value="1"/>
</dbReference>
<proteinExistence type="predicted"/>
<gene>
    <name evidence="1" type="ORF">OSTQU699_LOCUS389</name>
</gene>
<comment type="caution">
    <text evidence="1">The sequence shown here is derived from an EMBL/GenBank/DDBJ whole genome shotgun (WGS) entry which is preliminary data.</text>
</comment>
<sequence length="255" mass="28049">MADWEALCYFRQQRCAKEVVQLVAKSHGGQFNVDAQQFLLRHCICDSVCQVHPPSPAYLRRVLKYGIQKAEDQRMDLCEELLKQYLSCMSMATDATGGSWCFKSFSYGPALKVEEDDRVGTNLHIACSQPPDTDPKVGYRAHELITLRVSENMLEGATGCHPWEAGFLLGEFILNNPVLFSGRSILELGSGTGLVAVCLARVGARLAILTDGQQKAVENCRHNLNLNGIKHTAVDPSLLDFRKCVVSLMSSVGSG</sequence>
<evidence type="ECO:0000313" key="1">
    <source>
        <dbReference type="EMBL" id="CAD7695028.1"/>
    </source>
</evidence>
<dbReference type="InterPro" id="IPR029063">
    <property type="entry name" value="SAM-dependent_MTases_sf"/>
</dbReference>
<dbReference type="Proteomes" id="UP000708148">
    <property type="component" value="Unassembled WGS sequence"/>
</dbReference>
<dbReference type="PANTHER" id="PTHR14614">
    <property type="entry name" value="HEPATOCELLULAR CARCINOMA-ASSOCIATED ANTIGEN"/>
    <property type="match status" value="1"/>
</dbReference>
<dbReference type="SUPFAM" id="SSF53335">
    <property type="entry name" value="S-adenosyl-L-methionine-dependent methyltransferases"/>
    <property type="match status" value="1"/>
</dbReference>
<accession>A0A8S1IKX4</accession>
<name>A0A8S1IKX4_9CHLO</name>
<protein>
    <submittedName>
        <fullName evidence="1">Uncharacterized protein</fullName>
    </submittedName>
</protein>
<keyword evidence="2" id="KW-1185">Reference proteome</keyword>
<evidence type="ECO:0000313" key="2">
    <source>
        <dbReference type="Proteomes" id="UP000708148"/>
    </source>
</evidence>
<organism evidence="1 2">
    <name type="scientific">Ostreobium quekettii</name>
    <dbReference type="NCBI Taxonomy" id="121088"/>
    <lineage>
        <taxon>Eukaryota</taxon>
        <taxon>Viridiplantae</taxon>
        <taxon>Chlorophyta</taxon>
        <taxon>core chlorophytes</taxon>
        <taxon>Ulvophyceae</taxon>
        <taxon>TCBD clade</taxon>
        <taxon>Bryopsidales</taxon>
        <taxon>Ostreobineae</taxon>
        <taxon>Ostreobiaceae</taxon>
        <taxon>Ostreobium</taxon>
    </lineage>
</organism>
<dbReference type="InterPro" id="IPR019410">
    <property type="entry name" value="Methyltransf_16"/>
</dbReference>
<dbReference type="PANTHER" id="PTHR14614:SF130">
    <property type="entry name" value="PROTEIN-LYSINE N-METHYLTRANSFERASE EEF2KMT"/>
    <property type="match status" value="1"/>
</dbReference>
<dbReference type="EMBL" id="CAJHUC010000296">
    <property type="protein sequence ID" value="CAD7695028.1"/>
    <property type="molecule type" value="Genomic_DNA"/>
</dbReference>
<dbReference type="OrthoDB" id="194386at2759"/>
<dbReference type="AlphaFoldDB" id="A0A8S1IKX4"/>